<keyword evidence="3" id="KW-1185">Reference proteome</keyword>
<dbReference type="EMBL" id="CANTFL010001446">
    <property type="protein sequence ID" value="CAI5740847.1"/>
    <property type="molecule type" value="Genomic_DNA"/>
</dbReference>
<accession>A0AAV0UWI3</accession>
<evidence type="ECO:0000313" key="3">
    <source>
        <dbReference type="Proteomes" id="UP001162031"/>
    </source>
</evidence>
<evidence type="ECO:0008006" key="4">
    <source>
        <dbReference type="Google" id="ProtNLM"/>
    </source>
</evidence>
<dbReference type="Proteomes" id="UP001162031">
    <property type="component" value="Unassembled WGS sequence"/>
</dbReference>
<organism evidence="2 3">
    <name type="scientific">Hyaloperonospora brassicae</name>
    <name type="common">Brassica downy mildew</name>
    <name type="synonym">Peronospora brassicae</name>
    <dbReference type="NCBI Taxonomy" id="162125"/>
    <lineage>
        <taxon>Eukaryota</taxon>
        <taxon>Sar</taxon>
        <taxon>Stramenopiles</taxon>
        <taxon>Oomycota</taxon>
        <taxon>Peronosporomycetes</taxon>
        <taxon>Peronosporales</taxon>
        <taxon>Peronosporaceae</taxon>
        <taxon>Hyaloperonospora</taxon>
    </lineage>
</organism>
<dbReference type="AlphaFoldDB" id="A0AAV0UWI3"/>
<sequence length="134" mass="15117">MDTLVMRPRKRPTCTSDKSATATRPSPAVSNEVARTPSAMDVRAFGLEDRAEAVMASGRDSWTLANLSKWRHDALEKADTTWHTLRDARPDPKCSSKLYLRQRQRAYRHQCLSSSQMNPIEAHGIDPRDADHTV</sequence>
<evidence type="ECO:0000313" key="2">
    <source>
        <dbReference type="EMBL" id="CAI5740847.1"/>
    </source>
</evidence>
<name>A0AAV0UWI3_HYABA</name>
<feature type="compositionally biased region" description="Polar residues" evidence="1">
    <location>
        <begin position="13"/>
        <end position="24"/>
    </location>
</feature>
<feature type="region of interest" description="Disordered" evidence="1">
    <location>
        <begin position="1"/>
        <end position="34"/>
    </location>
</feature>
<proteinExistence type="predicted"/>
<reference evidence="2" key="1">
    <citation type="submission" date="2022-12" db="EMBL/GenBank/DDBJ databases">
        <authorList>
            <person name="Webb A."/>
        </authorList>
    </citation>
    <scope>NUCLEOTIDE SEQUENCE</scope>
    <source>
        <strain evidence="2">Hp1</strain>
    </source>
</reference>
<comment type="caution">
    <text evidence="2">The sequence shown here is derived from an EMBL/GenBank/DDBJ whole genome shotgun (WGS) entry which is preliminary data.</text>
</comment>
<gene>
    <name evidence="2" type="ORF">HBR001_LOCUS8286</name>
</gene>
<evidence type="ECO:0000256" key="1">
    <source>
        <dbReference type="SAM" id="MobiDB-lite"/>
    </source>
</evidence>
<protein>
    <recommendedName>
        <fullName evidence="4">RxLR effector candidate protein</fullName>
    </recommendedName>
</protein>